<accession>A0A1F5XUZ3</accession>
<protein>
    <submittedName>
        <fullName evidence="1">Uncharacterized protein</fullName>
    </submittedName>
</protein>
<name>A0A1F5XUZ3_9BACT</name>
<dbReference type="EMBL" id="MFIP01000023">
    <property type="protein sequence ID" value="OGF91723.1"/>
    <property type="molecule type" value="Genomic_DNA"/>
</dbReference>
<comment type="caution">
    <text evidence="1">The sequence shown here is derived from an EMBL/GenBank/DDBJ whole genome shotgun (WGS) entry which is preliminary data.</text>
</comment>
<organism evidence="1 2">
    <name type="scientific">Candidatus Giovannonibacteria bacterium RIFCSPLOWO2_12_FULL_43_26</name>
    <dbReference type="NCBI Taxonomy" id="1798363"/>
    <lineage>
        <taxon>Bacteria</taxon>
        <taxon>Candidatus Giovannoniibacteriota</taxon>
    </lineage>
</organism>
<reference evidence="1 2" key="1">
    <citation type="journal article" date="2016" name="Nat. Commun.">
        <title>Thousands of microbial genomes shed light on interconnected biogeochemical processes in an aquifer system.</title>
        <authorList>
            <person name="Anantharaman K."/>
            <person name="Brown C.T."/>
            <person name="Hug L.A."/>
            <person name="Sharon I."/>
            <person name="Castelle C.J."/>
            <person name="Probst A.J."/>
            <person name="Thomas B.C."/>
            <person name="Singh A."/>
            <person name="Wilkins M.J."/>
            <person name="Karaoz U."/>
            <person name="Brodie E.L."/>
            <person name="Williams K.H."/>
            <person name="Hubbard S.S."/>
            <person name="Banfield J.F."/>
        </authorList>
    </citation>
    <scope>NUCLEOTIDE SEQUENCE [LARGE SCALE GENOMIC DNA]</scope>
</reference>
<evidence type="ECO:0000313" key="2">
    <source>
        <dbReference type="Proteomes" id="UP000177334"/>
    </source>
</evidence>
<sequence>MNDTCASAALDKLARGKTQKFPIIFICGSPHTPRREAEHLKGRKFLVLLPPLHSSKKAYKCSLTFLPVLRPPFLRRLRRPEALPSPRFVVVW</sequence>
<dbReference type="AlphaFoldDB" id="A0A1F5XUZ3"/>
<gene>
    <name evidence="1" type="ORF">A3H05_02325</name>
</gene>
<proteinExistence type="predicted"/>
<evidence type="ECO:0000313" key="1">
    <source>
        <dbReference type="EMBL" id="OGF91723.1"/>
    </source>
</evidence>
<dbReference type="Proteomes" id="UP000177334">
    <property type="component" value="Unassembled WGS sequence"/>
</dbReference>